<protein>
    <submittedName>
        <fullName evidence="1">Uncharacterized protein</fullName>
    </submittedName>
</protein>
<gene>
    <name evidence="1" type="ORF">LCPAC406_00310</name>
</gene>
<proteinExistence type="predicted"/>
<sequence>MWVKYYKHKDLLFECQRNYRDNYATDKYFLFIWNSKEFTDTQRVGMLSYYVTMCIHFKAVDTRRKEQLYSFLLDKLDDVLIEGKLYTHYFDRILDLISIDKGIKYGTRLYYGNLKSNYLSEMLEEIKIHYNNRRLSIYVYEFIRGIIVERLRAT</sequence>
<name>A0A481ZD65_9VIRU</name>
<accession>A0A481ZD65</accession>
<dbReference type="EMBL" id="MK500604">
    <property type="protein sequence ID" value="QBK93717.1"/>
    <property type="molecule type" value="Genomic_DNA"/>
</dbReference>
<organism evidence="1">
    <name type="scientific">Pithovirus LCPAC406</name>
    <dbReference type="NCBI Taxonomy" id="2506599"/>
    <lineage>
        <taxon>Viruses</taxon>
        <taxon>Pithoviruses</taxon>
    </lineage>
</organism>
<evidence type="ECO:0000313" key="1">
    <source>
        <dbReference type="EMBL" id="QBK93717.1"/>
    </source>
</evidence>
<reference evidence="1" key="1">
    <citation type="journal article" date="2019" name="MBio">
        <title>Virus Genomes from Deep Sea Sediments Expand the Ocean Megavirome and Support Independent Origins of Viral Gigantism.</title>
        <authorList>
            <person name="Backstrom D."/>
            <person name="Yutin N."/>
            <person name="Jorgensen S.L."/>
            <person name="Dharamshi J."/>
            <person name="Homa F."/>
            <person name="Zaremba-Niedwiedzka K."/>
            <person name="Spang A."/>
            <person name="Wolf Y.I."/>
            <person name="Koonin E.V."/>
            <person name="Ettema T.J."/>
        </authorList>
    </citation>
    <scope>NUCLEOTIDE SEQUENCE</scope>
</reference>